<proteinExistence type="predicted"/>
<evidence type="ECO:0000313" key="5">
    <source>
        <dbReference type="Proteomes" id="UP000030762"/>
    </source>
</evidence>
<keyword evidence="2 3" id="KW-0040">ANK repeat</keyword>
<dbReference type="Pfam" id="PF13637">
    <property type="entry name" value="Ank_4"/>
    <property type="match status" value="1"/>
</dbReference>
<keyword evidence="5" id="KW-1185">Reference proteome</keyword>
<organism evidence="4 5">
    <name type="scientific">Saprolegnia diclina (strain VS20)</name>
    <dbReference type="NCBI Taxonomy" id="1156394"/>
    <lineage>
        <taxon>Eukaryota</taxon>
        <taxon>Sar</taxon>
        <taxon>Stramenopiles</taxon>
        <taxon>Oomycota</taxon>
        <taxon>Saprolegniomycetes</taxon>
        <taxon>Saprolegniales</taxon>
        <taxon>Saprolegniaceae</taxon>
        <taxon>Saprolegnia</taxon>
    </lineage>
</organism>
<dbReference type="PROSITE" id="PS50297">
    <property type="entry name" value="ANK_REP_REGION"/>
    <property type="match status" value="2"/>
</dbReference>
<reference evidence="4 5" key="1">
    <citation type="submission" date="2012-04" db="EMBL/GenBank/DDBJ databases">
        <title>The Genome Sequence of Saprolegnia declina VS20.</title>
        <authorList>
            <consortium name="The Broad Institute Genome Sequencing Platform"/>
            <person name="Russ C."/>
            <person name="Nusbaum C."/>
            <person name="Tyler B."/>
            <person name="van West P."/>
            <person name="Dieguez-Uribeondo J."/>
            <person name="de Bruijn I."/>
            <person name="Tripathy S."/>
            <person name="Jiang R."/>
            <person name="Young S.K."/>
            <person name="Zeng Q."/>
            <person name="Gargeya S."/>
            <person name="Fitzgerald M."/>
            <person name="Haas B."/>
            <person name="Abouelleil A."/>
            <person name="Alvarado L."/>
            <person name="Arachchi H.M."/>
            <person name="Berlin A."/>
            <person name="Chapman S.B."/>
            <person name="Goldberg J."/>
            <person name="Griggs A."/>
            <person name="Gujja S."/>
            <person name="Hansen M."/>
            <person name="Howarth C."/>
            <person name="Imamovic A."/>
            <person name="Larimer J."/>
            <person name="McCowen C."/>
            <person name="Montmayeur A."/>
            <person name="Murphy C."/>
            <person name="Neiman D."/>
            <person name="Pearson M."/>
            <person name="Priest M."/>
            <person name="Roberts A."/>
            <person name="Saif S."/>
            <person name="Shea T."/>
            <person name="Sisk P."/>
            <person name="Sykes S."/>
            <person name="Wortman J."/>
            <person name="Nusbaum C."/>
            <person name="Birren B."/>
        </authorList>
    </citation>
    <scope>NUCLEOTIDE SEQUENCE [LARGE SCALE GENOMIC DNA]</scope>
    <source>
        <strain evidence="4 5">VS20</strain>
    </source>
</reference>
<sequence>MRDAVCAAARAGDMERLEQLVHDGNSIHHVRWSGVSALHRACEGGHLESIKFLIAQGADVNARAAWGWYAPLHMAARYGHEAAILLLLDAGANWSQPDKYRATPHKYAVRAGHATMAHRIDAVVTARTKTSAKANDKKGHTNT</sequence>
<dbReference type="SMART" id="SM00248">
    <property type="entry name" value="ANK"/>
    <property type="match status" value="2"/>
</dbReference>
<evidence type="ECO:0000256" key="1">
    <source>
        <dbReference type="ARBA" id="ARBA00022737"/>
    </source>
</evidence>
<dbReference type="eggNOG" id="KOG0192">
    <property type="taxonomic scope" value="Eukaryota"/>
</dbReference>
<dbReference type="PANTHER" id="PTHR24171:SF9">
    <property type="entry name" value="ANKYRIN REPEAT DOMAIN-CONTAINING PROTEIN 39"/>
    <property type="match status" value="1"/>
</dbReference>
<dbReference type="EMBL" id="JH767168">
    <property type="protein sequence ID" value="EQC31549.1"/>
    <property type="molecule type" value="Genomic_DNA"/>
</dbReference>
<name>T0Q147_SAPDV</name>
<dbReference type="AlphaFoldDB" id="T0Q147"/>
<accession>T0Q147</accession>
<dbReference type="InterPro" id="IPR036770">
    <property type="entry name" value="Ankyrin_rpt-contain_sf"/>
</dbReference>
<dbReference type="OMA" id="ANWNLPD"/>
<dbReference type="PROSITE" id="PS50088">
    <property type="entry name" value="ANK_REPEAT"/>
    <property type="match status" value="2"/>
</dbReference>
<dbReference type="SUPFAM" id="SSF48403">
    <property type="entry name" value="Ankyrin repeat"/>
    <property type="match status" value="1"/>
</dbReference>
<dbReference type="VEuPathDB" id="FungiDB:SDRG_10721"/>
<feature type="repeat" description="ANK" evidence="3">
    <location>
        <begin position="33"/>
        <end position="65"/>
    </location>
</feature>
<dbReference type="GeneID" id="19951448"/>
<dbReference type="InterPro" id="IPR002110">
    <property type="entry name" value="Ankyrin_rpt"/>
</dbReference>
<dbReference type="PANTHER" id="PTHR24171">
    <property type="entry name" value="ANKYRIN REPEAT DOMAIN-CONTAINING PROTEIN 39-RELATED"/>
    <property type="match status" value="1"/>
</dbReference>
<evidence type="ECO:0000256" key="2">
    <source>
        <dbReference type="ARBA" id="ARBA00023043"/>
    </source>
</evidence>
<protein>
    <submittedName>
        <fullName evidence="4">Uncharacterized protein</fullName>
    </submittedName>
</protein>
<dbReference type="OrthoDB" id="116797at2759"/>
<dbReference type="InParanoid" id="T0Q147"/>
<evidence type="ECO:0000313" key="4">
    <source>
        <dbReference type="EMBL" id="EQC31549.1"/>
    </source>
</evidence>
<evidence type="ECO:0000256" key="3">
    <source>
        <dbReference type="PROSITE-ProRule" id="PRU00023"/>
    </source>
</evidence>
<keyword evidence="1" id="KW-0677">Repeat</keyword>
<dbReference type="RefSeq" id="XP_008614948.1">
    <property type="nucleotide sequence ID" value="XM_008616726.1"/>
</dbReference>
<feature type="repeat" description="ANK" evidence="3">
    <location>
        <begin position="67"/>
        <end position="99"/>
    </location>
</feature>
<gene>
    <name evidence="4" type="ORF">SDRG_10721</name>
</gene>
<dbReference type="Gene3D" id="1.25.40.20">
    <property type="entry name" value="Ankyrin repeat-containing domain"/>
    <property type="match status" value="1"/>
</dbReference>
<dbReference type="Proteomes" id="UP000030762">
    <property type="component" value="Unassembled WGS sequence"/>
</dbReference>